<keyword evidence="2" id="KW-1185">Reference proteome</keyword>
<accession>A0A0B0PPP5</accession>
<gene>
    <name evidence="1" type="ORF">F383_35317</name>
</gene>
<reference evidence="2" key="1">
    <citation type="submission" date="2014-09" db="EMBL/GenBank/DDBJ databases">
        <authorList>
            <person name="Mudge J."/>
            <person name="Ramaraj T."/>
            <person name="Lindquist I.E."/>
            <person name="Bharti A.K."/>
            <person name="Sundararajan A."/>
            <person name="Cameron C.T."/>
            <person name="Woodward J.E."/>
            <person name="May G.D."/>
            <person name="Brubaker C."/>
            <person name="Broadhvest J."/>
            <person name="Wilkins T.A."/>
        </authorList>
    </citation>
    <scope>NUCLEOTIDE SEQUENCE</scope>
    <source>
        <strain evidence="2">cv. AKA8401</strain>
    </source>
</reference>
<protein>
    <submittedName>
        <fullName evidence="1">Uncharacterized protein</fullName>
    </submittedName>
</protein>
<proteinExistence type="predicted"/>
<organism evidence="1 2">
    <name type="scientific">Gossypium arboreum</name>
    <name type="common">Tree cotton</name>
    <name type="synonym">Gossypium nanking</name>
    <dbReference type="NCBI Taxonomy" id="29729"/>
    <lineage>
        <taxon>Eukaryota</taxon>
        <taxon>Viridiplantae</taxon>
        <taxon>Streptophyta</taxon>
        <taxon>Embryophyta</taxon>
        <taxon>Tracheophyta</taxon>
        <taxon>Spermatophyta</taxon>
        <taxon>Magnoliopsida</taxon>
        <taxon>eudicotyledons</taxon>
        <taxon>Gunneridae</taxon>
        <taxon>Pentapetalae</taxon>
        <taxon>rosids</taxon>
        <taxon>malvids</taxon>
        <taxon>Malvales</taxon>
        <taxon>Malvaceae</taxon>
        <taxon>Malvoideae</taxon>
        <taxon>Gossypium</taxon>
    </lineage>
</organism>
<evidence type="ECO:0000313" key="1">
    <source>
        <dbReference type="EMBL" id="KHG28453.1"/>
    </source>
</evidence>
<name>A0A0B0PPP5_GOSAR</name>
<dbReference type="AlphaFoldDB" id="A0A0B0PPP5"/>
<dbReference type="EMBL" id="KN445021">
    <property type="protein sequence ID" value="KHG28453.1"/>
    <property type="molecule type" value="Genomic_DNA"/>
</dbReference>
<dbReference type="Proteomes" id="UP000032142">
    <property type="component" value="Unassembled WGS sequence"/>
</dbReference>
<evidence type="ECO:0000313" key="2">
    <source>
        <dbReference type="Proteomes" id="UP000032142"/>
    </source>
</evidence>
<sequence length="61" mass="7330">MIEYIHTHKDIFLNKTLISHTYTYHVAEYTYVYAKVSYTIKIIISMHKAQSLNTCLHMLMY</sequence>